<keyword evidence="3" id="KW-1185">Reference proteome</keyword>
<reference evidence="2 3" key="1">
    <citation type="submission" date="2016-11" db="EMBL/GenBank/DDBJ databases">
        <authorList>
            <person name="Jaros S."/>
            <person name="Januszkiewicz K."/>
            <person name="Wedrychowicz H."/>
        </authorList>
    </citation>
    <scope>NUCLEOTIDE SEQUENCE [LARGE SCALE GENOMIC DNA]</scope>
    <source>
        <strain evidence="2 3">CGMCC 1.12145</strain>
    </source>
</reference>
<dbReference type="PANTHER" id="PTHR47505">
    <property type="entry name" value="DNA UTILIZATION PROTEIN YHGH"/>
    <property type="match status" value="1"/>
</dbReference>
<comment type="similarity">
    <text evidence="1">Belongs to the ComF/GntX family.</text>
</comment>
<organism evidence="2 3">
    <name type="scientific">Sinomicrobium oceani</name>
    <dbReference type="NCBI Taxonomy" id="1150368"/>
    <lineage>
        <taxon>Bacteria</taxon>
        <taxon>Pseudomonadati</taxon>
        <taxon>Bacteroidota</taxon>
        <taxon>Flavobacteriia</taxon>
        <taxon>Flavobacteriales</taxon>
        <taxon>Flavobacteriaceae</taxon>
        <taxon>Sinomicrobium</taxon>
    </lineage>
</organism>
<dbReference type="RefSeq" id="WP_245776985.1">
    <property type="nucleotide sequence ID" value="NZ_FPJE01000004.1"/>
</dbReference>
<sequence length="232" mass="26330">MLRPARILNDIYDLFFPVMCPGCATRLSPNEQVICTECRHRLPETGYHRTKENPVEKMFYGRVKIESGTAFLLFHKKGITQQLIHHLKYKKRENIGTLLGMWYGHLLSESGFGNTIDMVIPVPLHPKKQRKRGYNQVSGFAKCLAGALRAAYREDILVKTDDTGGQTFKNKMSRWKESESIFGINPDIQLPACHILLVDDVITTGATLERCTRTLQKHKNVKVSVATMAITV</sequence>
<name>A0A1K1N5N1_9FLAO</name>
<evidence type="ECO:0000313" key="2">
    <source>
        <dbReference type="EMBL" id="SFW30617.1"/>
    </source>
</evidence>
<protein>
    <submittedName>
        <fullName evidence="2">ComF family protein</fullName>
    </submittedName>
</protein>
<evidence type="ECO:0000256" key="1">
    <source>
        <dbReference type="ARBA" id="ARBA00008007"/>
    </source>
</evidence>
<dbReference type="InterPro" id="IPR029057">
    <property type="entry name" value="PRTase-like"/>
</dbReference>
<dbReference type="PANTHER" id="PTHR47505:SF1">
    <property type="entry name" value="DNA UTILIZATION PROTEIN YHGH"/>
    <property type="match status" value="1"/>
</dbReference>
<dbReference type="Gene3D" id="3.40.50.2020">
    <property type="match status" value="1"/>
</dbReference>
<evidence type="ECO:0000313" key="3">
    <source>
        <dbReference type="Proteomes" id="UP000182248"/>
    </source>
</evidence>
<dbReference type="InterPro" id="IPR000836">
    <property type="entry name" value="PRTase_dom"/>
</dbReference>
<dbReference type="AlphaFoldDB" id="A0A1K1N5N1"/>
<accession>A0A1K1N5N1</accession>
<dbReference type="InterPro" id="IPR051910">
    <property type="entry name" value="ComF/GntX_DNA_util-trans"/>
</dbReference>
<proteinExistence type="inferred from homology"/>
<gene>
    <name evidence="2" type="ORF">SAMN02927921_01033</name>
</gene>
<dbReference type="STRING" id="1150368.SAMN02927921_01033"/>
<dbReference type="EMBL" id="FPJE01000004">
    <property type="protein sequence ID" value="SFW30617.1"/>
    <property type="molecule type" value="Genomic_DNA"/>
</dbReference>
<dbReference type="CDD" id="cd06223">
    <property type="entry name" value="PRTases_typeI"/>
    <property type="match status" value="1"/>
</dbReference>
<dbReference type="Proteomes" id="UP000182248">
    <property type="component" value="Unassembled WGS sequence"/>
</dbReference>
<dbReference type="SUPFAM" id="SSF53271">
    <property type="entry name" value="PRTase-like"/>
    <property type="match status" value="1"/>
</dbReference>